<accession>A0AAE9GYG3</accession>
<gene>
    <name evidence="1" type="ORF">EV680_11526</name>
    <name evidence="2" type="ORF">LVJ78_03615</name>
</gene>
<evidence type="ECO:0000313" key="4">
    <source>
        <dbReference type="Proteomes" id="UP000829756"/>
    </source>
</evidence>
<dbReference type="EMBL" id="CP091507">
    <property type="protein sequence ID" value="UOO80110.1"/>
    <property type="molecule type" value="Genomic_DNA"/>
</dbReference>
<dbReference type="EMBL" id="SLXE01000015">
    <property type="protein sequence ID" value="TCP05970.1"/>
    <property type="molecule type" value="Genomic_DNA"/>
</dbReference>
<dbReference type="AlphaFoldDB" id="A0AAE9GYG3"/>
<dbReference type="Proteomes" id="UP000829756">
    <property type="component" value="Chromosome"/>
</dbReference>
<reference evidence="1 3" key="1">
    <citation type="submission" date="2019-03" db="EMBL/GenBank/DDBJ databases">
        <title>Genomic Encyclopedia of Type Strains, Phase IV (KMG-IV): sequencing the most valuable type-strain genomes for metagenomic binning, comparative biology and taxonomic classification.</title>
        <authorList>
            <person name="Goeker M."/>
        </authorList>
    </citation>
    <scope>NUCLEOTIDE SEQUENCE [LARGE SCALE GENOMIC DNA]</scope>
    <source>
        <strain evidence="1 3">DSM 17474</strain>
    </source>
</reference>
<sequence length="96" mass="10955">MKKNKLRNQAAGGLVKYIRIRSEPGARFVEFDFAINDPTLYVELIMPPQSFADFCRHNEVVEMSAAQMAQNDAEAEKWRYGENTLVGPLHQEQQAV</sequence>
<dbReference type="RefSeq" id="WP_132953973.1">
    <property type="nucleotide sequence ID" value="NZ_CP091507.1"/>
</dbReference>
<dbReference type="Pfam" id="PF06099">
    <property type="entry name" value="Phenol_hyd_sub"/>
    <property type="match status" value="1"/>
</dbReference>
<keyword evidence="3" id="KW-1185">Reference proteome</keyword>
<evidence type="ECO:0000313" key="2">
    <source>
        <dbReference type="EMBL" id="UOO80110.1"/>
    </source>
</evidence>
<evidence type="ECO:0000313" key="3">
    <source>
        <dbReference type="Proteomes" id="UP000294721"/>
    </source>
</evidence>
<name>A0AAE9GYG3_9NEIS</name>
<proteinExistence type="predicted"/>
<dbReference type="InterPro" id="IPR010353">
    <property type="entry name" value="DmpK"/>
</dbReference>
<organism evidence="2 4">
    <name type="scientific">Uruburuella suis</name>
    <dbReference type="NCBI Taxonomy" id="252130"/>
    <lineage>
        <taxon>Bacteria</taxon>
        <taxon>Pseudomonadati</taxon>
        <taxon>Pseudomonadota</taxon>
        <taxon>Betaproteobacteria</taxon>
        <taxon>Neisseriales</taxon>
        <taxon>Neisseriaceae</taxon>
        <taxon>Uruburuella</taxon>
    </lineage>
</organism>
<reference evidence="2" key="3">
    <citation type="journal article" date="2022" name="Res Sq">
        <title>Evolution of multicellular longitudinally dividing oral cavity symbionts (Neisseriaceae).</title>
        <authorList>
            <person name="Nyongesa S."/>
            <person name="Weber P."/>
            <person name="Bernet E."/>
            <person name="Pullido F."/>
            <person name="Nieckarz M."/>
            <person name="Delaby M."/>
            <person name="Nieves C."/>
            <person name="Viehboeck T."/>
            <person name="Krause N."/>
            <person name="Rivera-Millot A."/>
            <person name="Nakamura A."/>
            <person name="Vischer N."/>
            <person name="VanNieuwenhze M."/>
            <person name="Brun Y."/>
            <person name="Cava F."/>
            <person name="Bulgheresi S."/>
            <person name="Veyrier F."/>
        </authorList>
    </citation>
    <scope>NUCLEOTIDE SEQUENCE</scope>
    <source>
        <strain evidence="2">1258/02</strain>
    </source>
</reference>
<protein>
    <submittedName>
        <fullName evidence="1">Dimethylsulfoxide oxygenase alpha subunit</fullName>
    </submittedName>
    <submittedName>
        <fullName evidence="2">Phenol hydroxylase subunit</fullName>
    </submittedName>
</protein>
<dbReference type="Proteomes" id="UP000294721">
    <property type="component" value="Unassembled WGS sequence"/>
</dbReference>
<dbReference type="KEGG" id="usu:LVJ78_03615"/>
<evidence type="ECO:0000313" key="1">
    <source>
        <dbReference type="EMBL" id="TCP05970.1"/>
    </source>
</evidence>
<reference evidence="2" key="2">
    <citation type="submission" date="2021-12" db="EMBL/GenBank/DDBJ databases">
        <authorList>
            <person name="Veyrier F.J."/>
        </authorList>
    </citation>
    <scope>NUCLEOTIDE SEQUENCE</scope>
    <source>
        <strain evidence="2">1258/02</strain>
    </source>
</reference>